<dbReference type="OrthoDB" id="433474at2759"/>
<dbReference type="Pfam" id="PF20434">
    <property type="entry name" value="BD-FAE"/>
    <property type="match status" value="1"/>
</dbReference>
<evidence type="ECO:0000256" key="3">
    <source>
        <dbReference type="SAM" id="Phobius"/>
    </source>
</evidence>
<keyword evidence="5" id="KW-1185">Reference proteome</keyword>
<evidence type="ECO:0000256" key="2">
    <source>
        <dbReference type="SAM" id="MobiDB-lite"/>
    </source>
</evidence>
<keyword evidence="3" id="KW-0472">Membrane</keyword>
<dbReference type="Gene3D" id="3.40.50.1820">
    <property type="entry name" value="alpha/beta hydrolase"/>
    <property type="match status" value="1"/>
</dbReference>
<evidence type="ECO:0000256" key="1">
    <source>
        <dbReference type="ARBA" id="ARBA00022801"/>
    </source>
</evidence>
<dbReference type="SUPFAM" id="SSF53474">
    <property type="entry name" value="alpha/beta-Hydrolases"/>
    <property type="match status" value="1"/>
</dbReference>
<dbReference type="PANTHER" id="PTHR48081:SF33">
    <property type="entry name" value="KYNURENINE FORMAMIDASE"/>
    <property type="match status" value="1"/>
</dbReference>
<dbReference type="KEGG" id="bfo:118412522"/>
<dbReference type="GO" id="GO:0004061">
    <property type="term" value="F:arylformamidase activity"/>
    <property type="evidence" value="ECO:0000318"/>
    <property type="project" value="GO_Central"/>
</dbReference>
<gene>
    <name evidence="6" type="primary">LOC118412522</name>
</gene>
<dbReference type="InterPro" id="IPR029058">
    <property type="entry name" value="AB_hydrolase_fold"/>
</dbReference>
<keyword evidence="1" id="KW-0378">Hydrolase</keyword>
<feature type="domain" description="BD-FAE-like" evidence="4">
    <location>
        <begin position="102"/>
        <end position="322"/>
    </location>
</feature>
<keyword evidence="3" id="KW-0812">Transmembrane</keyword>
<protein>
    <submittedName>
        <fullName evidence="6">Probable isoprenylcysteine alpha-carbonyl methylesterase ICMEL1</fullName>
    </submittedName>
</protein>
<sequence>MALTTGWGRTVLNTLMVATVIPYGIAIFLYAKFGWPTNYQGGKLAGLHPQKVFKLNYAAMQWFVVGTIQHLPLYFSVTRAYRTARPESLVKNIPFGRHGCLLDVYVPHLVPGRTPPPKMPVYIFVFGGAWTSGSRTLYCMLANQLADKLQSVVVVPDYPLWPEEQHVHAMQTAIIDSVAWTYSNIEKYSGDKMNIHLMGHSAGAHLSVLAPMALARGDYSPLDEDTTPSTLLPAIRKVLGFSGVYDITDHYKHEEMRGVADVSPMHRVMGGPENFHLWSPSALVQVLAEKDLISRLPPMYLFHGTADHIVPYQSTVKLGDRLAEVNGKAVVKILADVGHSEPVTDVMLPDRPTYDLIMGCIMETAKDQRNQGDQDSAILPTFVSGQ</sequence>
<reference evidence="6" key="2">
    <citation type="submission" date="2025-08" db="UniProtKB">
        <authorList>
            <consortium name="RefSeq"/>
        </authorList>
    </citation>
    <scope>IDENTIFICATION</scope>
    <source>
        <strain evidence="6">S238N-H82</strain>
        <tissue evidence="6">Testes</tissue>
    </source>
</reference>
<dbReference type="RefSeq" id="XP_035671312.1">
    <property type="nucleotide sequence ID" value="XM_035815419.1"/>
</dbReference>
<dbReference type="Proteomes" id="UP000001554">
    <property type="component" value="Chromosome 3"/>
</dbReference>
<accession>A0A9J7MKU0</accession>
<feature type="region of interest" description="Disordered" evidence="2">
    <location>
        <begin position="367"/>
        <end position="386"/>
    </location>
</feature>
<name>A0A9J7MKU0_BRAFL</name>
<dbReference type="InterPro" id="IPR050300">
    <property type="entry name" value="GDXG_lipolytic_enzyme"/>
</dbReference>
<feature type="transmembrane region" description="Helical" evidence="3">
    <location>
        <begin position="12"/>
        <end position="35"/>
    </location>
</feature>
<evidence type="ECO:0000313" key="6">
    <source>
        <dbReference type="RefSeq" id="XP_035671312.1"/>
    </source>
</evidence>
<dbReference type="InterPro" id="IPR049492">
    <property type="entry name" value="BD-FAE-like_dom"/>
</dbReference>
<reference evidence="5" key="1">
    <citation type="journal article" date="2020" name="Nat. Ecol. Evol.">
        <title>Deeply conserved synteny resolves early events in vertebrate evolution.</title>
        <authorList>
            <person name="Simakov O."/>
            <person name="Marletaz F."/>
            <person name="Yue J.X."/>
            <person name="O'Connell B."/>
            <person name="Jenkins J."/>
            <person name="Brandt A."/>
            <person name="Calef R."/>
            <person name="Tung C.H."/>
            <person name="Huang T.K."/>
            <person name="Schmutz J."/>
            <person name="Satoh N."/>
            <person name="Yu J.K."/>
            <person name="Putnam N.H."/>
            <person name="Green R.E."/>
            <person name="Rokhsar D.S."/>
        </authorList>
    </citation>
    <scope>NUCLEOTIDE SEQUENCE [LARGE SCALE GENOMIC DNA]</scope>
    <source>
        <strain evidence="5">S238N-H82</strain>
    </source>
</reference>
<evidence type="ECO:0000313" key="5">
    <source>
        <dbReference type="Proteomes" id="UP000001554"/>
    </source>
</evidence>
<keyword evidence="3" id="KW-1133">Transmembrane helix</keyword>
<proteinExistence type="predicted"/>
<dbReference type="PANTHER" id="PTHR48081">
    <property type="entry name" value="AB HYDROLASE SUPERFAMILY PROTEIN C4A8.06C"/>
    <property type="match status" value="1"/>
</dbReference>
<dbReference type="GeneID" id="118412522"/>
<organism evidence="5 6">
    <name type="scientific">Branchiostoma floridae</name>
    <name type="common">Florida lancelet</name>
    <name type="synonym">Amphioxus</name>
    <dbReference type="NCBI Taxonomy" id="7739"/>
    <lineage>
        <taxon>Eukaryota</taxon>
        <taxon>Metazoa</taxon>
        <taxon>Chordata</taxon>
        <taxon>Cephalochordata</taxon>
        <taxon>Leptocardii</taxon>
        <taxon>Amphioxiformes</taxon>
        <taxon>Branchiostomatidae</taxon>
        <taxon>Branchiostoma</taxon>
    </lineage>
</organism>
<dbReference type="AlphaFoldDB" id="A0A9J7MKU0"/>
<dbReference type="OMA" id="STYCLLA"/>
<evidence type="ECO:0000259" key="4">
    <source>
        <dbReference type="Pfam" id="PF20434"/>
    </source>
</evidence>